<dbReference type="Gene3D" id="1.25.40.420">
    <property type="match status" value="1"/>
</dbReference>
<evidence type="ECO:0000259" key="4">
    <source>
        <dbReference type="PROSITE" id="PS50144"/>
    </source>
</evidence>
<dbReference type="CDD" id="cd00121">
    <property type="entry name" value="MATH"/>
    <property type="match status" value="1"/>
</dbReference>
<feature type="domain" description="MATH" evidence="4">
    <location>
        <begin position="24"/>
        <end position="162"/>
    </location>
</feature>
<reference evidence="5" key="2">
    <citation type="submission" date="2021-12" db="EMBL/GenBank/DDBJ databases">
        <title>Resequencing data analysis of finger millet.</title>
        <authorList>
            <person name="Hatakeyama M."/>
            <person name="Aluri S."/>
            <person name="Balachadran M.T."/>
            <person name="Sivarajan S.R."/>
            <person name="Poveda L."/>
            <person name="Shimizu-Inatsugi R."/>
            <person name="Schlapbach R."/>
            <person name="Sreeman S.M."/>
            <person name="Shimizu K.K."/>
        </authorList>
    </citation>
    <scope>NUCLEOTIDE SEQUENCE</scope>
</reference>
<dbReference type="PROSITE" id="PS50144">
    <property type="entry name" value="MATH"/>
    <property type="match status" value="1"/>
</dbReference>
<dbReference type="SMART" id="SM00061">
    <property type="entry name" value="MATH"/>
    <property type="match status" value="1"/>
</dbReference>
<comment type="similarity">
    <text evidence="2">Belongs to the Tdpoz family.</text>
</comment>
<name>A0AAV5BDH5_ELECO</name>
<proteinExistence type="inferred from homology"/>
<comment type="caution">
    <text evidence="5">The sequence shown here is derived from an EMBL/GenBank/DDBJ whole genome shotgun (WGS) entry which is preliminary data.</text>
</comment>
<gene>
    <name evidence="5" type="primary">ga00244</name>
    <name evidence="5" type="ORF">PR202_ga00244</name>
</gene>
<dbReference type="SMART" id="SM00225">
    <property type="entry name" value="BTB"/>
    <property type="match status" value="1"/>
</dbReference>
<dbReference type="GO" id="GO:0016567">
    <property type="term" value="P:protein ubiquitination"/>
    <property type="evidence" value="ECO:0007669"/>
    <property type="project" value="InterPro"/>
</dbReference>
<dbReference type="InterPro" id="IPR045005">
    <property type="entry name" value="BPM1-6"/>
</dbReference>
<dbReference type="InterPro" id="IPR002083">
    <property type="entry name" value="MATH/TRAF_dom"/>
</dbReference>
<dbReference type="EMBL" id="BQKI01000001">
    <property type="protein sequence ID" value="GJM84561.1"/>
    <property type="molecule type" value="Genomic_DNA"/>
</dbReference>
<dbReference type="InterPro" id="IPR008974">
    <property type="entry name" value="TRAF-like"/>
</dbReference>
<dbReference type="Gene3D" id="2.60.210.10">
    <property type="entry name" value="Apoptosis, Tumor Necrosis Factor Receptor Associated Protein 2, Chain A"/>
    <property type="match status" value="1"/>
</dbReference>
<evidence type="ECO:0000256" key="1">
    <source>
        <dbReference type="ARBA" id="ARBA00004906"/>
    </source>
</evidence>
<dbReference type="PROSITE" id="PS50097">
    <property type="entry name" value="BTB"/>
    <property type="match status" value="1"/>
</dbReference>
<dbReference type="PANTHER" id="PTHR26379:SF187">
    <property type="entry name" value="OS07G0655300 PROTEIN"/>
    <property type="match status" value="1"/>
</dbReference>
<dbReference type="InterPro" id="IPR011333">
    <property type="entry name" value="SKP1/BTB/POZ_sf"/>
</dbReference>
<feature type="domain" description="BTB" evidence="3">
    <location>
        <begin position="206"/>
        <end position="274"/>
    </location>
</feature>
<reference evidence="5" key="1">
    <citation type="journal article" date="2018" name="DNA Res.">
        <title>Multiple hybrid de novo genome assembly of finger millet, an orphan allotetraploid crop.</title>
        <authorList>
            <person name="Hatakeyama M."/>
            <person name="Aluri S."/>
            <person name="Balachadran M.T."/>
            <person name="Sivarajan S.R."/>
            <person name="Patrignani A."/>
            <person name="Gruter S."/>
            <person name="Poveda L."/>
            <person name="Shimizu-Inatsugi R."/>
            <person name="Baeten J."/>
            <person name="Francoijs K.J."/>
            <person name="Nataraja K.N."/>
            <person name="Reddy Y.A.N."/>
            <person name="Phadnis S."/>
            <person name="Ravikumar R.L."/>
            <person name="Schlapbach R."/>
            <person name="Sreeman S.M."/>
            <person name="Shimizu K.K."/>
        </authorList>
    </citation>
    <scope>NUCLEOTIDE SEQUENCE</scope>
</reference>
<evidence type="ECO:0000259" key="3">
    <source>
        <dbReference type="PROSITE" id="PS50097"/>
    </source>
</evidence>
<dbReference type="InterPro" id="IPR000210">
    <property type="entry name" value="BTB/POZ_dom"/>
</dbReference>
<comment type="pathway">
    <text evidence="1">Protein modification; protein ubiquitination.</text>
</comment>
<dbReference type="Pfam" id="PF00651">
    <property type="entry name" value="BTB"/>
    <property type="match status" value="1"/>
</dbReference>
<dbReference type="AlphaFoldDB" id="A0AAV5BDH5"/>
<evidence type="ECO:0000256" key="2">
    <source>
        <dbReference type="ARBA" id="ARBA00010846"/>
    </source>
</evidence>
<dbReference type="Gene3D" id="3.30.710.10">
    <property type="entry name" value="Potassium Channel Kv1.1, Chain A"/>
    <property type="match status" value="1"/>
</dbReference>
<dbReference type="Pfam" id="PF22486">
    <property type="entry name" value="MATH_2"/>
    <property type="match status" value="1"/>
</dbReference>
<dbReference type="InterPro" id="IPR056423">
    <property type="entry name" value="BACK_BPM_SPOP"/>
</dbReference>
<dbReference type="CDD" id="cd18280">
    <property type="entry name" value="BTB_POZ_BPM_plant"/>
    <property type="match status" value="1"/>
</dbReference>
<protein>
    <submittedName>
        <fullName evidence="5">Uncharacterized protein</fullName>
    </submittedName>
</protein>
<evidence type="ECO:0000313" key="5">
    <source>
        <dbReference type="EMBL" id="GJM84561.1"/>
    </source>
</evidence>
<dbReference type="PANTHER" id="PTHR26379">
    <property type="entry name" value="BTB/POZ AND MATH DOMAIN-CONTAINING PROTEIN 1"/>
    <property type="match status" value="1"/>
</dbReference>
<evidence type="ECO:0000313" key="6">
    <source>
        <dbReference type="Proteomes" id="UP001054889"/>
    </source>
</evidence>
<dbReference type="SUPFAM" id="SSF49599">
    <property type="entry name" value="TRAF domain-like"/>
    <property type="match status" value="1"/>
</dbReference>
<dbReference type="Proteomes" id="UP001054889">
    <property type="component" value="Unassembled WGS sequence"/>
</dbReference>
<organism evidence="5 6">
    <name type="scientific">Eleusine coracana subsp. coracana</name>
    <dbReference type="NCBI Taxonomy" id="191504"/>
    <lineage>
        <taxon>Eukaryota</taxon>
        <taxon>Viridiplantae</taxon>
        <taxon>Streptophyta</taxon>
        <taxon>Embryophyta</taxon>
        <taxon>Tracheophyta</taxon>
        <taxon>Spermatophyta</taxon>
        <taxon>Magnoliopsida</taxon>
        <taxon>Liliopsida</taxon>
        <taxon>Poales</taxon>
        <taxon>Poaceae</taxon>
        <taxon>PACMAD clade</taxon>
        <taxon>Chloridoideae</taxon>
        <taxon>Cynodonteae</taxon>
        <taxon>Eleusininae</taxon>
        <taxon>Eleusine</taxon>
    </lineage>
</organism>
<dbReference type="SUPFAM" id="SSF54695">
    <property type="entry name" value="POZ domain"/>
    <property type="match status" value="1"/>
</dbReference>
<sequence length="372" mass="40904">MSLFASSRGAKKCSASSVVVDSARGRHDLRIDKMSFTAGALAPTGQSVASSAFTIGGHRWRVKYYPNGKSADSAGHISVYLALDEEPATGEQVTAVFEFVLLAERRVAFFLKKSKAVKSVAPTRNDFSSQSRSWGYLTFAKRDSLLKLPGGKVDSFIIRCQIIVINGFRTEEKGAPKPKPKVNSVPVPPPDLHRHLGHLLETKKGTDVVFDVGGETFAAHRFVLAARSPIFGAELFSEMKEGDGDGVIRIDDMEPGVFRALLCFAYTDSLPEMKKREEDAMYQHLLVSADRYGMERFKLMCEDKLCNDVSVHTAAIILTLAEQHHCDGLKKVCLDFVRDPANLKAIVASDGFEHLSKSCPYIKKDLLDTLAS</sequence>
<dbReference type="Pfam" id="PF24570">
    <property type="entry name" value="BACK_BPM_SPOP"/>
    <property type="match status" value="1"/>
</dbReference>
<accession>A0AAV5BDH5</accession>
<keyword evidence="6" id="KW-1185">Reference proteome</keyword>